<sequence>MFCRKQAGSVRDRVFSQRLRRNVPPAYLPFCVSTAKASAPADAVATMTRSALAPSPTGSTEADVETLPRSFEPLDASPAASMSGRSPDRPWSFADAPTDTPGRIFGWQSGCPSSTPYAAAGVIPFAYRPEEGQLYVLMSVQMSDKSRKSHVYTFLGGKITKADRCDARRTAAREAYEESHRLLDEQRVLDALMGRTPSYDGAGNSEPTPPPPPPPSSSAAAADPDAANAIQSPSVGGVATPQQQGEGEREEDVAGGSGAGGGAAAAAGDVDAGALPSGPYPVPCEYYASGRYMAFAMHMPNAWGLEEECTAKIRAGQKHPEAKKAVGLEWISMSRMKKLQLGQVLSHPSTGRQARGHHYTLSLLRSGGRETETINVFTWLSRLEGHLREWHGWQGKGETVEEEGLSAREAAAEKAAVKELKRERAAERQAAAAAAKEESKREKAREMQAANDAAVAAHAAFRAARAAAAAEAAREGATGEGATSASAGSPQPLPRPTHVAAVSNSRAVEASYDFKRLYTRWDIDGGAARFPIASKPPPTVLCPQPEWKPPAATPAGAAAREGATGEAPNDIKRRHTRSEIDGGAARLPIGQTVVSVRPGESPWEALAALTAAAAAAAEPASSTVSSSRDADTAAAAAAAAGTESDASAPAAAAGLDRPQQGEEAEKGEEAGKTTEAAVSELHLVRRHLEQLQLQQQQLLQQLQQLQLDESQAAAPAAAAAVAGAAAGGISGVGGDAPVAATAAAPVDLPRPPADPSQGRQSSPPSTTSTAAAAAASARSQADGQVESTAAHSESAPTTQQMQAQPATAAAQQQQQQQQAHHPHPHQHPESRPQGGPTEAAEAGTAQEQDAAGPRTRAATGGSAAAAAEAGGDAAGATTNGAG</sequence>
<feature type="compositionally biased region" description="Pro residues" evidence="2">
    <location>
        <begin position="207"/>
        <end position="216"/>
    </location>
</feature>
<feature type="compositionally biased region" description="Polar residues" evidence="2">
    <location>
        <begin position="229"/>
        <end position="245"/>
    </location>
</feature>
<dbReference type="Gene3D" id="3.90.79.10">
    <property type="entry name" value="Nucleoside Triphosphate Pyrophosphohydrolase"/>
    <property type="match status" value="1"/>
</dbReference>
<evidence type="ECO:0000313" key="3">
    <source>
        <dbReference type="EMBL" id="GLC55941.1"/>
    </source>
</evidence>
<name>A0A9W6BQY8_9CHLO</name>
<feature type="region of interest" description="Disordered" evidence="2">
    <location>
        <begin position="50"/>
        <end position="95"/>
    </location>
</feature>
<dbReference type="InterPro" id="IPR015797">
    <property type="entry name" value="NUDIX_hydrolase-like_dom_sf"/>
</dbReference>
<reference evidence="3 4" key="1">
    <citation type="journal article" date="2023" name="Commun. Biol.">
        <title>Reorganization of the ancestral sex-determining regions during the evolution of trioecy in Pleodorina starrii.</title>
        <authorList>
            <person name="Takahashi K."/>
            <person name="Suzuki S."/>
            <person name="Kawai-Toyooka H."/>
            <person name="Yamamoto K."/>
            <person name="Hamaji T."/>
            <person name="Ootsuki R."/>
            <person name="Yamaguchi H."/>
            <person name="Kawachi M."/>
            <person name="Higashiyama T."/>
            <person name="Nozaki H."/>
        </authorList>
    </citation>
    <scope>NUCLEOTIDE SEQUENCE [LARGE SCALE GENOMIC DNA]</scope>
    <source>
        <strain evidence="3 4">NIES-4479</strain>
    </source>
</reference>
<dbReference type="EMBL" id="BRXU01000014">
    <property type="protein sequence ID" value="GLC55941.1"/>
    <property type="molecule type" value="Genomic_DNA"/>
</dbReference>
<feature type="compositionally biased region" description="Low complexity" evidence="2">
    <location>
        <begin position="795"/>
        <end position="819"/>
    </location>
</feature>
<feature type="region of interest" description="Disordered" evidence="2">
    <location>
        <begin position="472"/>
        <end position="499"/>
    </location>
</feature>
<protein>
    <recommendedName>
        <fullName evidence="5">Nudix hydrolase domain-containing protein</fullName>
    </recommendedName>
</protein>
<dbReference type="SUPFAM" id="SSF55811">
    <property type="entry name" value="Nudix"/>
    <property type="match status" value="1"/>
</dbReference>
<evidence type="ECO:0000313" key="4">
    <source>
        <dbReference type="Proteomes" id="UP001165080"/>
    </source>
</evidence>
<feature type="compositionally biased region" description="Low complexity" evidence="2">
    <location>
        <begin position="832"/>
        <end position="882"/>
    </location>
</feature>
<feature type="region of interest" description="Disordered" evidence="2">
    <location>
        <begin position="635"/>
        <end position="674"/>
    </location>
</feature>
<feature type="compositionally biased region" description="Low complexity" evidence="2">
    <location>
        <begin position="755"/>
        <end position="781"/>
    </location>
</feature>
<proteinExistence type="predicted"/>
<feature type="compositionally biased region" description="Low complexity" evidence="2">
    <location>
        <begin position="553"/>
        <end position="568"/>
    </location>
</feature>
<feature type="compositionally biased region" description="Low complexity" evidence="2">
    <location>
        <begin position="480"/>
        <end position="489"/>
    </location>
</feature>
<dbReference type="Proteomes" id="UP001165080">
    <property type="component" value="Unassembled WGS sequence"/>
</dbReference>
<comment type="caution">
    <text evidence="3">The sequence shown here is derived from an EMBL/GenBank/DDBJ whole genome shotgun (WGS) entry which is preliminary data.</text>
</comment>
<accession>A0A9W6BQY8</accession>
<feature type="compositionally biased region" description="Low complexity" evidence="2">
    <location>
        <begin position="635"/>
        <end position="653"/>
    </location>
</feature>
<feature type="coiled-coil region" evidence="1">
    <location>
        <begin position="681"/>
        <end position="708"/>
    </location>
</feature>
<evidence type="ECO:0008006" key="5">
    <source>
        <dbReference type="Google" id="ProtNLM"/>
    </source>
</evidence>
<feature type="region of interest" description="Disordered" evidence="2">
    <location>
        <begin position="195"/>
        <end position="266"/>
    </location>
</feature>
<keyword evidence="4" id="KW-1185">Reference proteome</keyword>
<feature type="region of interest" description="Disordered" evidence="2">
    <location>
        <begin position="549"/>
        <end position="570"/>
    </location>
</feature>
<evidence type="ECO:0000256" key="1">
    <source>
        <dbReference type="SAM" id="Coils"/>
    </source>
</evidence>
<dbReference type="AlphaFoldDB" id="A0A9W6BQY8"/>
<feature type="coiled-coil region" evidence="1">
    <location>
        <begin position="410"/>
        <end position="453"/>
    </location>
</feature>
<organism evidence="3 4">
    <name type="scientific">Pleodorina starrii</name>
    <dbReference type="NCBI Taxonomy" id="330485"/>
    <lineage>
        <taxon>Eukaryota</taxon>
        <taxon>Viridiplantae</taxon>
        <taxon>Chlorophyta</taxon>
        <taxon>core chlorophytes</taxon>
        <taxon>Chlorophyceae</taxon>
        <taxon>CS clade</taxon>
        <taxon>Chlamydomonadales</taxon>
        <taxon>Volvocaceae</taxon>
        <taxon>Pleodorina</taxon>
    </lineage>
</organism>
<feature type="compositionally biased region" description="Low complexity" evidence="2">
    <location>
        <begin position="217"/>
        <end position="227"/>
    </location>
</feature>
<gene>
    <name evidence="3" type="primary">PLEST002887</name>
    <name evidence="3" type="ORF">PLESTB_001047000</name>
</gene>
<keyword evidence="1" id="KW-0175">Coiled coil</keyword>
<feature type="compositionally biased region" description="Basic and acidic residues" evidence="2">
    <location>
        <begin position="659"/>
        <end position="672"/>
    </location>
</feature>
<feature type="region of interest" description="Disordered" evidence="2">
    <location>
        <begin position="745"/>
        <end position="882"/>
    </location>
</feature>
<evidence type="ECO:0000256" key="2">
    <source>
        <dbReference type="SAM" id="MobiDB-lite"/>
    </source>
</evidence>